<gene>
    <name evidence="3" type="ORF">SAMN04244553_4953</name>
</gene>
<name>A0A285LU60_9NOCA</name>
<organism evidence="3 4">
    <name type="scientific">Nocardia amikacinitolerans</name>
    <dbReference type="NCBI Taxonomy" id="756689"/>
    <lineage>
        <taxon>Bacteria</taxon>
        <taxon>Bacillati</taxon>
        <taxon>Actinomycetota</taxon>
        <taxon>Actinomycetes</taxon>
        <taxon>Mycobacteriales</taxon>
        <taxon>Nocardiaceae</taxon>
        <taxon>Nocardia</taxon>
    </lineage>
</organism>
<dbReference type="Pfam" id="PF24088">
    <property type="entry name" value="DUF7373"/>
    <property type="match status" value="1"/>
</dbReference>
<feature type="domain" description="DUF7373" evidence="1">
    <location>
        <begin position="1"/>
        <end position="175"/>
    </location>
</feature>
<evidence type="ECO:0000313" key="3">
    <source>
        <dbReference type="EMBL" id="SNY87993.1"/>
    </source>
</evidence>
<proteinExistence type="predicted"/>
<dbReference type="AlphaFoldDB" id="A0A285LU60"/>
<feature type="domain" description="DUF7373" evidence="2">
    <location>
        <begin position="194"/>
        <end position="330"/>
    </location>
</feature>
<accession>A0A285LU60</accession>
<evidence type="ECO:0000313" key="4">
    <source>
        <dbReference type="Proteomes" id="UP000219565"/>
    </source>
</evidence>
<sequence length="331" mass="36255">MLNYLVLPTDIDSALTVIGDVELFSYPEAPFIRKILPDKYQPVTVDNKLIAGAYVSRINPDLRNRKKLIVSILRFPTEQASRKAAEDFDRITNEDPGRHPIAVDGHPDAKATSADDITAVSFLAKGPFVILTNVGVPQPDQAALASVFKKTIDKQIELLGQLRPAPLDDILDAPLDPEGVMRRAAPKATDGTDPFFVEYDFGPLEPAGELHYERNAVEMQAVFRESGVDLVGRRGGIVYRARDLPAAIRLQSALVRLGKNDEELNAPPGLPDARCVRLDTTDSIRDYDLFCAVVHGRYVGIVVSKARLSGAIDPALYQRAAAQYAILAKSE</sequence>
<evidence type="ECO:0000259" key="2">
    <source>
        <dbReference type="Pfam" id="PF24092"/>
    </source>
</evidence>
<dbReference type="EMBL" id="OBEG01000005">
    <property type="protein sequence ID" value="SNY87993.1"/>
    <property type="molecule type" value="Genomic_DNA"/>
</dbReference>
<reference evidence="3 4" key="1">
    <citation type="submission" date="2017-09" db="EMBL/GenBank/DDBJ databases">
        <authorList>
            <person name="Ehlers B."/>
            <person name="Leendertz F.H."/>
        </authorList>
    </citation>
    <scope>NUCLEOTIDE SEQUENCE [LARGE SCALE GENOMIC DNA]</scope>
    <source>
        <strain evidence="3 4">DSM 45537</strain>
    </source>
</reference>
<dbReference type="Proteomes" id="UP000219565">
    <property type="component" value="Unassembled WGS sequence"/>
</dbReference>
<dbReference type="InterPro" id="IPR056463">
    <property type="entry name" value="DUF7373_C"/>
</dbReference>
<keyword evidence="4" id="KW-1185">Reference proteome</keyword>
<dbReference type="Pfam" id="PF24092">
    <property type="entry name" value="DUF7373_C"/>
    <property type="match status" value="1"/>
</dbReference>
<evidence type="ECO:0000259" key="1">
    <source>
        <dbReference type="Pfam" id="PF24088"/>
    </source>
</evidence>
<dbReference type="STRING" id="1379680.GCA_001612615_02899"/>
<dbReference type="InterPro" id="IPR055797">
    <property type="entry name" value="DUF7373"/>
</dbReference>
<protein>
    <submittedName>
        <fullName evidence="3">Uncharacterized protein</fullName>
    </submittedName>
</protein>